<evidence type="ECO:0000313" key="2">
    <source>
        <dbReference type="EMBL" id="TVU25495.1"/>
    </source>
</evidence>
<protein>
    <recommendedName>
        <fullName evidence="1">RNase H type-1 domain-containing protein</fullName>
    </recommendedName>
</protein>
<evidence type="ECO:0000313" key="3">
    <source>
        <dbReference type="Proteomes" id="UP000324897"/>
    </source>
</evidence>
<dbReference type="GO" id="GO:0003676">
    <property type="term" value="F:nucleic acid binding"/>
    <property type="evidence" value="ECO:0007669"/>
    <property type="project" value="InterPro"/>
</dbReference>
<name>A0A5J9UPT8_9POAL</name>
<sequence length="176" mass="19016">MGLMKINLDAAISKNSGKAAVAAVARNSAGLFLGTSVVVTIGLTEPELMEALALREGLALATVLGLRYLRVTSDNVNVIKNIERASQGPYGRIVQKITASCVMAYASPEHSEQRGGLGPSRVSAALMPRLGDLRTRARLWFSRGEDKELQMVMEFRLPAEAQNLFLAAVERLLEGY</sequence>
<dbReference type="InterPro" id="IPR036397">
    <property type="entry name" value="RNaseH_sf"/>
</dbReference>
<accession>A0A5J9UPT8</accession>
<dbReference type="Pfam" id="PF13456">
    <property type="entry name" value="RVT_3"/>
    <property type="match status" value="1"/>
</dbReference>
<dbReference type="Proteomes" id="UP000324897">
    <property type="component" value="Chromosome 2"/>
</dbReference>
<comment type="caution">
    <text evidence="2">The sequence shown here is derived from an EMBL/GenBank/DDBJ whole genome shotgun (WGS) entry which is preliminary data.</text>
</comment>
<feature type="non-terminal residue" evidence="2">
    <location>
        <position position="1"/>
    </location>
</feature>
<keyword evidence="3" id="KW-1185">Reference proteome</keyword>
<gene>
    <name evidence="2" type="ORF">EJB05_27994</name>
</gene>
<dbReference type="PANTHER" id="PTHR47723">
    <property type="entry name" value="OS05G0353850 PROTEIN"/>
    <property type="match status" value="1"/>
</dbReference>
<dbReference type="InterPro" id="IPR012337">
    <property type="entry name" value="RNaseH-like_sf"/>
</dbReference>
<proteinExistence type="predicted"/>
<dbReference type="InterPro" id="IPR044730">
    <property type="entry name" value="RNase_H-like_dom_plant"/>
</dbReference>
<dbReference type="PANTHER" id="PTHR47723:SF19">
    <property type="entry name" value="POLYNUCLEOTIDYL TRANSFERASE, RIBONUCLEASE H-LIKE SUPERFAMILY PROTEIN"/>
    <property type="match status" value="1"/>
</dbReference>
<dbReference type="CDD" id="cd06222">
    <property type="entry name" value="RNase_H_like"/>
    <property type="match status" value="1"/>
</dbReference>
<dbReference type="EMBL" id="RWGY01000013">
    <property type="protein sequence ID" value="TVU25495.1"/>
    <property type="molecule type" value="Genomic_DNA"/>
</dbReference>
<dbReference type="AlphaFoldDB" id="A0A5J9UPT8"/>
<dbReference type="SUPFAM" id="SSF53098">
    <property type="entry name" value="Ribonuclease H-like"/>
    <property type="match status" value="1"/>
</dbReference>
<feature type="domain" description="RNase H type-1" evidence="1">
    <location>
        <begin position="7"/>
        <end position="88"/>
    </location>
</feature>
<evidence type="ECO:0000259" key="1">
    <source>
        <dbReference type="Pfam" id="PF13456"/>
    </source>
</evidence>
<dbReference type="Gene3D" id="3.30.420.10">
    <property type="entry name" value="Ribonuclease H-like superfamily/Ribonuclease H"/>
    <property type="match status" value="1"/>
</dbReference>
<organism evidence="2 3">
    <name type="scientific">Eragrostis curvula</name>
    <name type="common">weeping love grass</name>
    <dbReference type="NCBI Taxonomy" id="38414"/>
    <lineage>
        <taxon>Eukaryota</taxon>
        <taxon>Viridiplantae</taxon>
        <taxon>Streptophyta</taxon>
        <taxon>Embryophyta</taxon>
        <taxon>Tracheophyta</taxon>
        <taxon>Spermatophyta</taxon>
        <taxon>Magnoliopsida</taxon>
        <taxon>Liliopsida</taxon>
        <taxon>Poales</taxon>
        <taxon>Poaceae</taxon>
        <taxon>PACMAD clade</taxon>
        <taxon>Chloridoideae</taxon>
        <taxon>Eragrostideae</taxon>
        <taxon>Eragrostidinae</taxon>
        <taxon>Eragrostis</taxon>
    </lineage>
</organism>
<dbReference type="Gramene" id="TVU25495">
    <property type="protein sequence ID" value="TVU25495"/>
    <property type="gene ID" value="EJB05_27994"/>
</dbReference>
<dbReference type="InterPro" id="IPR053151">
    <property type="entry name" value="RNase_H-like"/>
</dbReference>
<dbReference type="InterPro" id="IPR002156">
    <property type="entry name" value="RNaseH_domain"/>
</dbReference>
<reference evidence="2 3" key="1">
    <citation type="journal article" date="2019" name="Sci. Rep.">
        <title>A high-quality genome of Eragrostis curvula grass provides insights into Poaceae evolution and supports new strategies to enhance forage quality.</title>
        <authorList>
            <person name="Carballo J."/>
            <person name="Santos B.A.C.M."/>
            <person name="Zappacosta D."/>
            <person name="Garbus I."/>
            <person name="Selva J.P."/>
            <person name="Gallo C.A."/>
            <person name="Diaz A."/>
            <person name="Albertini E."/>
            <person name="Caccamo M."/>
            <person name="Echenique V."/>
        </authorList>
    </citation>
    <scope>NUCLEOTIDE SEQUENCE [LARGE SCALE GENOMIC DNA]</scope>
    <source>
        <strain evidence="3">cv. Victoria</strain>
        <tissue evidence="2">Leaf</tissue>
    </source>
</reference>
<dbReference type="GO" id="GO:0004523">
    <property type="term" value="F:RNA-DNA hybrid ribonuclease activity"/>
    <property type="evidence" value="ECO:0007669"/>
    <property type="project" value="InterPro"/>
</dbReference>